<sequence length="496" mass="59502">MDRNSFKKSKECVKIDSDNFYNDYYDQIERLLTFGNFFGNQNRLSNYIELCKNLDDMYKKYCLQENDLFFQKNQILSNERSTYNSGIYNYYTLENKKAYFVDEYRCLILFCLKTNFDKKTSVILKKIHMYIHLIQLHMSKNMTMFEKLNVFLNTNFRLEKNDVVKNLLRGNFGIVSEENKNLQVALEAFECGTSQNTFSINDWAKKYDVNSLIFKILSNSYKEFDSIMEFCCYKAKFEQNFNIKKYIEQCELLQILIDGNFASIFKDDELPESFKLCCFLLKPSFLNYDPCKLGESFKNVFLEAYEINFYYACRFLIYSKHKNMLFNIYSAKIDFSKHLYIEDIVDLAHKNCLSYETFVMSYLKFLQEQDMHLSLFKTIIKYKICNFEFKKESIRYVIKNREKVKSLVENGFSLKCNNFMFIFYLLQSETHSHDVFEFLISHKYFYYAVDIIMDVLSNLKNKKLMIMALNKIVDAETNGIDYDMYDKKEFMQNLNL</sequence>
<dbReference type="AlphaFoldDB" id="A0A1W0E5X4"/>
<dbReference type="EMBL" id="MNPJ01000019">
    <property type="protein sequence ID" value="OQS54651.1"/>
    <property type="molecule type" value="Genomic_DNA"/>
</dbReference>
<reference evidence="1 2" key="1">
    <citation type="journal article" date="2017" name="Environ. Microbiol.">
        <title>Decay of the glycolytic pathway and adaptation to intranuclear parasitism within Enterocytozoonidae microsporidia.</title>
        <authorList>
            <person name="Wiredu Boakye D."/>
            <person name="Jaroenlak P."/>
            <person name="Prachumwat A."/>
            <person name="Williams T.A."/>
            <person name="Bateman K.S."/>
            <person name="Itsathitphaisarn O."/>
            <person name="Sritunyalucksana K."/>
            <person name="Paszkiewicz K.H."/>
            <person name="Moore K.A."/>
            <person name="Stentiford G.D."/>
            <person name="Williams B.A."/>
        </authorList>
    </citation>
    <scope>NUCLEOTIDE SEQUENCE [LARGE SCALE GENOMIC DNA]</scope>
    <source>
        <strain evidence="1 2">TH1</strain>
    </source>
</reference>
<proteinExistence type="predicted"/>
<gene>
    <name evidence="1" type="ORF">EHP00_149</name>
</gene>
<dbReference type="VEuPathDB" id="MicrosporidiaDB:EHP00_149"/>
<comment type="caution">
    <text evidence="1">The sequence shown here is derived from an EMBL/GenBank/DDBJ whole genome shotgun (WGS) entry which is preliminary data.</text>
</comment>
<dbReference type="OrthoDB" id="2193425at2759"/>
<evidence type="ECO:0000313" key="2">
    <source>
        <dbReference type="Proteomes" id="UP000192758"/>
    </source>
</evidence>
<name>A0A1W0E5X4_9MICR</name>
<dbReference type="Proteomes" id="UP000192758">
    <property type="component" value="Unassembled WGS sequence"/>
</dbReference>
<evidence type="ECO:0000313" key="1">
    <source>
        <dbReference type="EMBL" id="OQS54651.1"/>
    </source>
</evidence>
<accession>A0A1W0E5X4</accession>
<organism evidence="1 2">
    <name type="scientific">Ecytonucleospora hepatopenaei</name>
    <dbReference type="NCBI Taxonomy" id="646526"/>
    <lineage>
        <taxon>Eukaryota</taxon>
        <taxon>Fungi</taxon>
        <taxon>Fungi incertae sedis</taxon>
        <taxon>Microsporidia</taxon>
        <taxon>Enterocytozoonidae</taxon>
        <taxon>Ecytonucleospora</taxon>
    </lineage>
</organism>
<keyword evidence="2" id="KW-1185">Reference proteome</keyword>
<protein>
    <submittedName>
        <fullName evidence="1">Uncharacterized protein</fullName>
    </submittedName>
</protein>